<feature type="transmembrane region" description="Helical" evidence="2">
    <location>
        <begin position="15"/>
        <end position="35"/>
    </location>
</feature>
<feature type="region of interest" description="Disordered" evidence="1">
    <location>
        <begin position="118"/>
        <end position="137"/>
    </location>
</feature>
<feature type="transmembrane region" description="Helical" evidence="2">
    <location>
        <begin position="93"/>
        <end position="113"/>
    </location>
</feature>
<dbReference type="EMBL" id="CM010720">
    <property type="protein sequence ID" value="RZC67595.1"/>
    <property type="molecule type" value="Genomic_DNA"/>
</dbReference>
<gene>
    <name evidence="3" type="ORF">C5167_011286</name>
</gene>
<keyword evidence="4" id="KW-1185">Reference proteome</keyword>
<keyword evidence="2" id="KW-0812">Transmembrane</keyword>
<keyword evidence="2" id="KW-0472">Membrane</keyword>
<accession>A0A4Y7K6G8</accession>
<evidence type="ECO:0000313" key="3">
    <source>
        <dbReference type="EMBL" id="RZC67595.1"/>
    </source>
</evidence>
<evidence type="ECO:0000256" key="1">
    <source>
        <dbReference type="SAM" id="MobiDB-lite"/>
    </source>
</evidence>
<dbReference type="Proteomes" id="UP000316621">
    <property type="component" value="Chromosome 6"/>
</dbReference>
<keyword evidence="2" id="KW-1133">Transmembrane helix</keyword>
<dbReference type="AlphaFoldDB" id="A0A4Y7K6G8"/>
<evidence type="ECO:0000313" key="4">
    <source>
        <dbReference type="Proteomes" id="UP000316621"/>
    </source>
</evidence>
<organism evidence="3 4">
    <name type="scientific">Papaver somniferum</name>
    <name type="common">Opium poppy</name>
    <dbReference type="NCBI Taxonomy" id="3469"/>
    <lineage>
        <taxon>Eukaryota</taxon>
        <taxon>Viridiplantae</taxon>
        <taxon>Streptophyta</taxon>
        <taxon>Embryophyta</taxon>
        <taxon>Tracheophyta</taxon>
        <taxon>Spermatophyta</taxon>
        <taxon>Magnoliopsida</taxon>
        <taxon>Ranunculales</taxon>
        <taxon>Papaveraceae</taxon>
        <taxon>Papaveroideae</taxon>
        <taxon>Papaver</taxon>
    </lineage>
</organism>
<proteinExistence type="predicted"/>
<dbReference type="Gramene" id="RZC67595">
    <property type="protein sequence ID" value="RZC67595"/>
    <property type="gene ID" value="C5167_011286"/>
</dbReference>
<name>A0A4Y7K6G8_PAPSO</name>
<protein>
    <submittedName>
        <fullName evidence="3">Uncharacterized protein</fullName>
    </submittedName>
</protein>
<evidence type="ECO:0000256" key="2">
    <source>
        <dbReference type="SAM" id="Phobius"/>
    </source>
</evidence>
<reference evidence="3 4" key="1">
    <citation type="journal article" date="2018" name="Science">
        <title>The opium poppy genome and morphinan production.</title>
        <authorList>
            <person name="Guo L."/>
            <person name="Winzer T."/>
            <person name="Yang X."/>
            <person name="Li Y."/>
            <person name="Ning Z."/>
            <person name="He Z."/>
            <person name="Teodor R."/>
            <person name="Lu Y."/>
            <person name="Bowser T.A."/>
            <person name="Graham I.A."/>
            <person name="Ye K."/>
        </authorList>
    </citation>
    <scope>NUCLEOTIDE SEQUENCE [LARGE SCALE GENOMIC DNA]</scope>
    <source>
        <strain evidence="4">cv. HN1</strain>
        <tissue evidence="3">Leaves</tissue>
    </source>
</reference>
<sequence length="137" mass="14927">MLLSTKIVGDVVDGGWIQVLVVGDVLLVVVGGGRVRYMCMNSRRDNLTNSPTSLKFGPSQSQIRPPSGMLLRMLSRASAKGIFRKLTRDVRGYVQKVLFTWTLLVFAYVASAWESVLSNGSTPASTTNPPRIVTPSL</sequence>